<organism evidence="3 4">
    <name type="scientific">Clavelina lepadiformis</name>
    <name type="common">Light-bulb sea squirt</name>
    <name type="synonym">Ascidia lepadiformis</name>
    <dbReference type="NCBI Taxonomy" id="159417"/>
    <lineage>
        <taxon>Eukaryota</taxon>
        <taxon>Metazoa</taxon>
        <taxon>Chordata</taxon>
        <taxon>Tunicata</taxon>
        <taxon>Ascidiacea</taxon>
        <taxon>Aplousobranchia</taxon>
        <taxon>Clavelinidae</taxon>
        <taxon>Clavelina</taxon>
    </lineage>
</organism>
<feature type="compositionally biased region" description="Polar residues" evidence="1">
    <location>
        <begin position="355"/>
        <end position="364"/>
    </location>
</feature>
<feature type="compositionally biased region" description="Basic and acidic residues" evidence="1">
    <location>
        <begin position="330"/>
        <end position="339"/>
    </location>
</feature>
<feature type="compositionally biased region" description="Basic residues" evidence="1">
    <location>
        <begin position="282"/>
        <end position="293"/>
    </location>
</feature>
<gene>
    <name evidence="3" type="ORF">CVLEPA_LOCUS5384</name>
</gene>
<sequence>MSSTATSSVVWMTNATINATTKSEVPSFLGNGEALWIGCQVVVSLCTVADVYVLVCLLLFWKRNKIFKTSGRGLQQSSRRESMWNSENQTDAPRKTPSRHHSVSGSKREKRYKRWMLRLVIGASVTALLKCLIDQTKFFYAWQAKSDNACEIANDVTEVCLYATALMLIYGFLWLRQWLFYQSPAVRTLLYRSILVRFSRWFMVIIVALSSTLAIFHLLPQRYRAHTGNDYVGCVAVYDLRNPSEAWPIVMYITLSSIFQMSLVCLYLYPFVRRQIDQSKQSTKKNNSRKRSRVNSNVVNITSEMGTELSNLSLPKEEMHSQNNCTTKSTSERPLDSRAQEGICSRQHSEDSAASAKQTSRVCQPKTSRMSWMKTICRNGNKKCRREGKEKSKEKAFQSIKRVIVWTTICIFTDITMVAGSLCKGPGMPLILMTSLNDFNILLNILCLIATYSRWRDILFPCCIKEPAYQRERSSSRVFHSCEVATSFRRSISATRLHVSMPNIHVQGQPNKFCV</sequence>
<feature type="compositionally biased region" description="Basic residues" evidence="1">
    <location>
        <begin position="96"/>
        <end position="107"/>
    </location>
</feature>
<name>A0ABP0F814_CLALP</name>
<evidence type="ECO:0000313" key="4">
    <source>
        <dbReference type="Proteomes" id="UP001642483"/>
    </source>
</evidence>
<keyword evidence="2" id="KW-1133">Transmembrane helix</keyword>
<evidence type="ECO:0000256" key="2">
    <source>
        <dbReference type="SAM" id="Phobius"/>
    </source>
</evidence>
<feature type="transmembrane region" description="Helical" evidence="2">
    <location>
        <begin position="115"/>
        <end position="133"/>
    </location>
</feature>
<keyword evidence="2" id="KW-0812">Transmembrane</keyword>
<evidence type="ECO:0000313" key="3">
    <source>
        <dbReference type="EMBL" id="CAK8675854.1"/>
    </source>
</evidence>
<accession>A0ABP0F814</accession>
<feature type="compositionally biased region" description="Polar residues" evidence="1">
    <location>
        <begin position="78"/>
        <end position="91"/>
    </location>
</feature>
<evidence type="ECO:0008006" key="5">
    <source>
        <dbReference type="Google" id="ProtNLM"/>
    </source>
</evidence>
<dbReference type="Proteomes" id="UP001642483">
    <property type="component" value="Unassembled WGS sequence"/>
</dbReference>
<feature type="transmembrane region" description="Helical" evidence="2">
    <location>
        <begin position="34"/>
        <end position="61"/>
    </location>
</feature>
<feature type="transmembrane region" description="Helical" evidence="2">
    <location>
        <begin position="249"/>
        <end position="272"/>
    </location>
</feature>
<feature type="transmembrane region" description="Helical" evidence="2">
    <location>
        <begin position="428"/>
        <end position="450"/>
    </location>
</feature>
<evidence type="ECO:0000256" key="1">
    <source>
        <dbReference type="SAM" id="MobiDB-lite"/>
    </source>
</evidence>
<feature type="compositionally biased region" description="Polar residues" evidence="1">
    <location>
        <begin position="301"/>
        <end position="313"/>
    </location>
</feature>
<keyword evidence="4" id="KW-1185">Reference proteome</keyword>
<feature type="transmembrane region" description="Helical" evidence="2">
    <location>
        <begin position="201"/>
        <end position="219"/>
    </location>
</feature>
<reference evidence="3 4" key="1">
    <citation type="submission" date="2024-02" db="EMBL/GenBank/DDBJ databases">
        <authorList>
            <person name="Daric V."/>
            <person name="Darras S."/>
        </authorList>
    </citation>
    <scope>NUCLEOTIDE SEQUENCE [LARGE SCALE GENOMIC DNA]</scope>
</reference>
<feature type="transmembrane region" description="Helical" evidence="2">
    <location>
        <begin position="161"/>
        <end position="181"/>
    </location>
</feature>
<feature type="region of interest" description="Disordered" evidence="1">
    <location>
        <begin position="78"/>
        <end position="107"/>
    </location>
</feature>
<feature type="region of interest" description="Disordered" evidence="1">
    <location>
        <begin position="279"/>
        <end position="364"/>
    </location>
</feature>
<feature type="transmembrane region" description="Helical" evidence="2">
    <location>
        <begin position="403"/>
        <end position="422"/>
    </location>
</feature>
<proteinExistence type="predicted"/>
<protein>
    <recommendedName>
        <fullName evidence="5">G-protein coupled receptors family 1 profile domain-containing protein</fullName>
    </recommendedName>
</protein>
<dbReference type="EMBL" id="CAWYQH010000024">
    <property type="protein sequence ID" value="CAK8675854.1"/>
    <property type="molecule type" value="Genomic_DNA"/>
</dbReference>
<comment type="caution">
    <text evidence="3">The sequence shown here is derived from an EMBL/GenBank/DDBJ whole genome shotgun (WGS) entry which is preliminary data.</text>
</comment>
<keyword evidence="2" id="KW-0472">Membrane</keyword>